<feature type="region of interest" description="Disordered" evidence="1">
    <location>
        <begin position="63"/>
        <end position="82"/>
    </location>
</feature>
<reference evidence="2" key="1">
    <citation type="submission" date="2020-08" db="EMBL/GenBank/DDBJ databases">
        <title>Multicomponent nature underlies the extraordinary mechanical properties of spider dragline silk.</title>
        <authorList>
            <person name="Kono N."/>
            <person name="Nakamura H."/>
            <person name="Mori M."/>
            <person name="Yoshida Y."/>
            <person name="Ohtoshi R."/>
            <person name="Malay A.D."/>
            <person name="Moran D.A.P."/>
            <person name="Tomita M."/>
            <person name="Numata K."/>
            <person name="Arakawa K."/>
        </authorList>
    </citation>
    <scope>NUCLEOTIDE SEQUENCE</scope>
</reference>
<accession>A0A8X7C3V1</accession>
<organism evidence="2 3">
    <name type="scientific">Trichonephila inaurata madagascariensis</name>
    <dbReference type="NCBI Taxonomy" id="2747483"/>
    <lineage>
        <taxon>Eukaryota</taxon>
        <taxon>Metazoa</taxon>
        <taxon>Ecdysozoa</taxon>
        <taxon>Arthropoda</taxon>
        <taxon>Chelicerata</taxon>
        <taxon>Arachnida</taxon>
        <taxon>Araneae</taxon>
        <taxon>Araneomorphae</taxon>
        <taxon>Entelegynae</taxon>
        <taxon>Araneoidea</taxon>
        <taxon>Nephilidae</taxon>
        <taxon>Trichonephila</taxon>
        <taxon>Trichonephila inaurata</taxon>
    </lineage>
</organism>
<evidence type="ECO:0000313" key="2">
    <source>
        <dbReference type="EMBL" id="GFY51619.1"/>
    </source>
</evidence>
<protein>
    <submittedName>
        <fullName evidence="2">Uncharacterized protein</fullName>
    </submittedName>
</protein>
<gene>
    <name evidence="2" type="ORF">TNIN_472431</name>
</gene>
<dbReference type="EMBL" id="BMAV01008221">
    <property type="protein sequence ID" value="GFY51619.1"/>
    <property type="molecule type" value="Genomic_DNA"/>
</dbReference>
<dbReference type="AlphaFoldDB" id="A0A8X7C3V1"/>
<comment type="caution">
    <text evidence="2">The sequence shown here is derived from an EMBL/GenBank/DDBJ whole genome shotgun (WGS) entry which is preliminary data.</text>
</comment>
<keyword evidence="3" id="KW-1185">Reference proteome</keyword>
<proteinExistence type="predicted"/>
<dbReference type="OrthoDB" id="10346581at2759"/>
<evidence type="ECO:0000256" key="1">
    <source>
        <dbReference type="SAM" id="MobiDB-lite"/>
    </source>
</evidence>
<dbReference type="Proteomes" id="UP000886998">
    <property type="component" value="Unassembled WGS sequence"/>
</dbReference>
<evidence type="ECO:0000313" key="3">
    <source>
        <dbReference type="Proteomes" id="UP000886998"/>
    </source>
</evidence>
<name>A0A8X7C3V1_9ARAC</name>
<sequence length="95" mass="10457">MPVGQDRHPPIDLGRLRVHPRICRPLEHRWSEDPTNGSTVTWETLLFQGLPYLDSLSPSEMSLTAAPGADGSQKCTQGHSGLSPWYSSVLGYSPK</sequence>